<evidence type="ECO:0000256" key="2">
    <source>
        <dbReference type="ARBA" id="ARBA00022729"/>
    </source>
</evidence>
<keyword evidence="3 7" id="KW-0378">Hydrolase</keyword>
<dbReference type="CDD" id="cd18820">
    <property type="entry name" value="GH43_LbAraf43-like"/>
    <property type="match status" value="1"/>
</dbReference>
<dbReference type="SUPFAM" id="SSF75005">
    <property type="entry name" value="Arabinanase/levansucrase/invertase"/>
    <property type="match status" value="1"/>
</dbReference>
<evidence type="ECO:0000256" key="5">
    <source>
        <dbReference type="PIRSR" id="PIRSR606710-1"/>
    </source>
</evidence>
<comment type="similarity">
    <text evidence="1 7">Belongs to the glycosyl hydrolase 43 family.</text>
</comment>
<keyword evidence="11" id="KW-1185">Reference proteome</keyword>
<dbReference type="InterPro" id="IPR023296">
    <property type="entry name" value="Glyco_hydro_beta-prop_sf"/>
</dbReference>
<evidence type="ECO:0000256" key="9">
    <source>
        <dbReference type="SAM" id="SignalP"/>
    </source>
</evidence>
<name>A0A5B8UHH8_9BACT</name>
<feature type="chain" id="PRO_5022729696" evidence="9">
    <location>
        <begin position="21"/>
        <end position="356"/>
    </location>
</feature>
<dbReference type="PIRSF" id="PIRSF025414">
    <property type="entry name" value="Alpha-L-arabinofuranosidase"/>
    <property type="match status" value="1"/>
</dbReference>
<keyword evidence="2 9" id="KW-0732">Signal</keyword>
<evidence type="ECO:0000256" key="8">
    <source>
        <dbReference type="SAM" id="MobiDB-lite"/>
    </source>
</evidence>
<dbReference type="OrthoDB" id="177947at2"/>
<dbReference type="EMBL" id="CP042433">
    <property type="protein sequence ID" value="QEC56101.1"/>
    <property type="molecule type" value="Genomic_DNA"/>
</dbReference>
<evidence type="ECO:0000256" key="6">
    <source>
        <dbReference type="PIRSR" id="PIRSR606710-2"/>
    </source>
</evidence>
<evidence type="ECO:0000313" key="11">
    <source>
        <dbReference type="Proteomes" id="UP000321204"/>
    </source>
</evidence>
<dbReference type="KEGG" id="fgg:FSB75_09415"/>
<dbReference type="GO" id="GO:0005975">
    <property type="term" value="P:carbohydrate metabolic process"/>
    <property type="evidence" value="ECO:0007669"/>
    <property type="project" value="InterPro"/>
</dbReference>
<dbReference type="PANTHER" id="PTHR43817:SF1">
    <property type="entry name" value="HYDROLASE, FAMILY 43, PUTATIVE (AFU_ORTHOLOGUE AFUA_3G01660)-RELATED"/>
    <property type="match status" value="1"/>
</dbReference>
<dbReference type="Pfam" id="PF04616">
    <property type="entry name" value="Glyco_hydro_43"/>
    <property type="match status" value="1"/>
</dbReference>
<dbReference type="PANTHER" id="PTHR43817">
    <property type="entry name" value="GLYCOSYL HYDROLASE"/>
    <property type="match status" value="1"/>
</dbReference>
<evidence type="ECO:0000313" key="10">
    <source>
        <dbReference type="EMBL" id="QEC56101.1"/>
    </source>
</evidence>
<proteinExistence type="inferred from homology"/>
<dbReference type="AlphaFoldDB" id="A0A5B8UHH8"/>
<gene>
    <name evidence="10" type="ORF">FSB75_09415</name>
</gene>
<evidence type="ECO:0000256" key="4">
    <source>
        <dbReference type="ARBA" id="ARBA00023295"/>
    </source>
</evidence>
<dbReference type="InterPro" id="IPR016828">
    <property type="entry name" value="Alpha-L-arabinofuranosidase"/>
</dbReference>
<dbReference type="GO" id="GO:0004553">
    <property type="term" value="F:hydrolase activity, hydrolyzing O-glycosyl compounds"/>
    <property type="evidence" value="ECO:0007669"/>
    <property type="project" value="InterPro"/>
</dbReference>
<reference evidence="10 11" key="1">
    <citation type="journal article" date="2015" name="Int. J. Syst. Evol. Microbiol.">
        <title>Flavisolibacter ginsenosidimutans sp. nov., with ginsenoside-converting activity isolated from soil used for cultivating ginseng.</title>
        <authorList>
            <person name="Zhao Y."/>
            <person name="Liu Q."/>
            <person name="Kang M.S."/>
            <person name="Jin F."/>
            <person name="Yu H."/>
            <person name="Im W.T."/>
        </authorList>
    </citation>
    <scope>NUCLEOTIDE SEQUENCE [LARGE SCALE GENOMIC DNA]</scope>
    <source>
        <strain evidence="10 11">Gsoil 636</strain>
    </source>
</reference>
<feature type="active site" description="Proton donor" evidence="5">
    <location>
        <position position="227"/>
    </location>
</feature>
<feature type="region of interest" description="Disordered" evidence="8">
    <location>
        <begin position="25"/>
        <end position="44"/>
    </location>
</feature>
<feature type="site" description="Important for catalytic activity, responsible for pKa modulation of the active site Glu and correct orientation of both the proton donor and substrate" evidence="6">
    <location>
        <position position="164"/>
    </location>
</feature>
<evidence type="ECO:0000256" key="7">
    <source>
        <dbReference type="RuleBase" id="RU361187"/>
    </source>
</evidence>
<feature type="signal peptide" evidence="9">
    <location>
        <begin position="1"/>
        <end position="20"/>
    </location>
</feature>
<evidence type="ECO:0000256" key="1">
    <source>
        <dbReference type="ARBA" id="ARBA00009865"/>
    </source>
</evidence>
<dbReference type="Proteomes" id="UP000321204">
    <property type="component" value="Chromosome"/>
</dbReference>
<dbReference type="Gene3D" id="2.115.10.20">
    <property type="entry name" value="Glycosyl hydrolase domain, family 43"/>
    <property type="match status" value="1"/>
</dbReference>
<dbReference type="RefSeq" id="WP_146786130.1">
    <property type="nucleotide sequence ID" value="NZ_BAABIO010000001.1"/>
</dbReference>
<organism evidence="10 11">
    <name type="scientific">Flavisolibacter ginsenosidimutans</name>
    <dbReference type="NCBI Taxonomy" id="661481"/>
    <lineage>
        <taxon>Bacteria</taxon>
        <taxon>Pseudomonadati</taxon>
        <taxon>Bacteroidota</taxon>
        <taxon>Chitinophagia</taxon>
        <taxon>Chitinophagales</taxon>
        <taxon>Chitinophagaceae</taxon>
        <taxon>Flavisolibacter</taxon>
    </lineage>
</organism>
<accession>A0A5B8UHH8</accession>
<sequence length="356" mass="38538">MNSVSLLLRLKVLLFVVAVASCGKGSGGGDGNNPSPPATNTFTNPLLSSGPDPWIIKSGSNYYYTHTLGNRVALWKTSKVSDLKNANPQTVWSAPANGANSKNVWAPELHFLENKWYVYYTAGSGANNTQRTFVLENASSDPLSGTWTDKGQIGDAAADYFAIDGTVLNYNNKNYFIWSGWASATDNNQRIYIARMSNPWTLETARSLISSPQYAWEMNGAPPAVNEGPEVLKNAAGKVFLIYSASGCWTDDYCLGMLTLKDGGDPLNASDWTKNTTPVFTKNTNGGAFGPGHNSFFKSVDGTEDWILYHANPQSGLQCGDSRSPRIQKFTWNADGTPAFGTPVNINMPITKPSGE</sequence>
<keyword evidence="4 7" id="KW-0326">Glycosidase</keyword>
<evidence type="ECO:0000256" key="3">
    <source>
        <dbReference type="ARBA" id="ARBA00022801"/>
    </source>
</evidence>
<feature type="active site" description="Proton acceptor" evidence="5">
    <location>
        <position position="52"/>
    </location>
</feature>
<protein>
    <submittedName>
        <fullName evidence="10">Family 43 glycosylhydrolase</fullName>
    </submittedName>
</protein>
<dbReference type="InterPro" id="IPR006710">
    <property type="entry name" value="Glyco_hydro_43"/>
</dbReference>